<accession>A0A1L3GRB4</accession>
<evidence type="ECO:0000313" key="2">
    <source>
        <dbReference type="EMBL" id="APG28455.1"/>
    </source>
</evidence>
<keyword evidence="3" id="KW-1185">Reference proteome</keyword>
<dbReference type="STRING" id="1842532.A7E78_11705"/>
<name>A0A1L3GRB4_9BACT</name>
<dbReference type="KEGG" id="pef:A7E78_11705"/>
<organism evidence="2 3">
    <name type="scientific">Syntrophotalea acetylenivorans</name>
    <dbReference type="NCBI Taxonomy" id="1842532"/>
    <lineage>
        <taxon>Bacteria</taxon>
        <taxon>Pseudomonadati</taxon>
        <taxon>Thermodesulfobacteriota</taxon>
        <taxon>Desulfuromonadia</taxon>
        <taxon>Desulfuromonadales</taxon>
        <taxon>Syntrophotaleaceae</taxon>
        <taxon>Syntrophotalea</taxon>
    </lineage>
</organism>
<sequence>MPERQILLRALDTIGEDLRELEILYERYFSGEEKREPLQKREALQKRLRQFINRRIMKTDLRFRYESLAARYHTYAGYWDRILRLMDEGKYERHTGGNRPAPLVDQDKSGPKNDNESAYQQMLKAHKECALDRPAPSRKQFDAYLEKQRSSLAKKFGSHEIEFRVVTEKGKPKITARPKKAPTAN</sequence>
<dbReference type="EMBL" id="CP015519">
    <property type="protein sequence ID" value="APG28455.1"/>
    <property type="molecule type" value="Genomic_DNA"/>
</dbReference>
<reference evidence="2 3" key="1">
    <citation type="journal article" date="2017" name="Genome Announc.">
        <title>Complete Genome Sequences of Two Acetylene-Fermenting Pelobacter acetylenicus Strains.</title>
        <authorList>
            <person name="Sutton J.M."/>
            <person name="Baesman S.M."/>
            <person name="Fierst J.L."/>
            <person name="Poret-Peterson A.T."/>
            <person name="Oremland R.S."/>
            <person name="Dunlap D.S."/>
            <person name="Akob D.M."/>
        </authorList>
    </citation>
    <scope>NUCLEOTIDE SEQUENCE [LARGE SCALE GENOMIC DNA]</scope>
    <source>
        <strain evidence="2 3">SFB93</strain>
    </source>
</reference>
<feature type="region of interest" description="Disordered" evidence="1">
    <location>
        <begin position="93"/>
        <end position="116"/>
    </location>
</feature>
<feature type="compositionally biased region" description="Basic and acidic residues" evidence="1">
    <location>
        <begin position="105"/>
        <end position="115"/>
    </location>
</feature>
<evidence type="ECO:0000313" key="3">
    <source>
        <dbReference type="Proteomes" id="UP000182517"/>
    </source>
</evidence>
<dbReference type="NCBIfam" id="NF041621">
    <property type="entry name" value="MXAN_5187_C_dom"/>
    <property type="match status" value="1"/>
</dbReference>
<gene>
    <name evidence="2" type="ORF">A7E78_11705</name>
</gene>
<proteinExistence type="predicted"/>
<dbReference type="RefSeq" id="WP_072284481.1">
    <property type="nucleotide sequence ID" value="NZ_CP015519.1"/>
</dbReference>
<dbReference type="AlphaFoldDB" id="A0A1L3GRB4"/>
<protein>
    <submittedName>
        <fullName evidence="2">Uncharacterized protein</fullName>
    </submittedName>
</protein>
<dbReference type="OrthoDB" id="5498296at2"/>
<evidence type="ECO:0000256" key="1">
    <source>
        <dbReference type="SAM" id="MobiDB-lite"/>
    </source>
</evidence>
<dbReference type="Proteomes" id="UP000182517">
    <property type="component" value="Chromosome"/>
</dbReference>